<evidence type="ECO:0000313" key="2">
    <source>
        <dbReference type="Proteomes" id="UP001501000"/>
    </source>
</evidence>
<reference evidence="2" key="1">
    <citation type="journal article" date="2019" name="Int. J. Syst. Evol. Microbiol.">
        <title>The Global Catalogue of Microorganisms (GCM) 10K type strain sequencing project: providing services to taxonomists for standard genome sequencing and annotation.</title>
        <authorList>
            <consortium name="The Broad Institute Genomics Platform"/>
            <consortium name="The Broad Institute Genome Sequencing Center for Infectious Disease"/>
            <person name="Wu L."/>
            <person name="Ma J."/>
        </authorList>
    </citation>
    <scope>NUCLEOTIDE SEQUENCE [LARGE SCALE GENOMIC DNA]</scope>
    <source>
        <strain evidence="2">JCM 16956</strain>
    </source>
</reference>
<dbReference type="Proteomes" id="UP001501000">
    <property type="component" value="Unassembled WGS sequence"/>
</dbReference>
<name>A0ABP7LGJ6_9ACTN</name>
<organism evidence="1 2">
    <name type="scientific">Streptomyces gulbargensis</name>
    <dbReference type="NCBI Taxonomy" id="364901"/>
    <lineage>
        <taxon>Bacteria</taxon>
        <taxon>Bacillati</taxon>
        <taxon>Actinomycetota</taxon>
        <taxon>Actinomycetes</taxon>
        <taxon>Kitasatosporales</taxon>
        <taxon>Streptomycetaceae</taxon>
        <taxon>Streptomyces</taxon>
    </lineage>
</organism>
<gene>
    <name evidence="1" type="ORF">GCM10022244_07650</name>
</gene>
<accession>A0ABP7LGJ6</accession>
<keyword evidence="2" id="KW-1185">Reference proteome</keyword>
<comment type="caution">
    <text evidence="1">The sequence shown here is derived from an EMBL/GenBank/DDBJ whole genome shotgun (WGS) entry which is preliminary data.</text>
</comment>
<dbReference type="EMBL" id="BAABAJ010000002">
    <property type="protein sequence ID" value="GAA3899971.1"/>
    <property type="molecule type" value="Genomic_DNA"/>
</dbReference>
<proteinExistence type="predicted"/>
<protein>
    <submittedName>
        <fullName evidence="1">Uncharacterized protein</fullName>
    </submittedName>
</protein>
<evidence type="ECO:0000313" key="1">
    <source>
        <dbReference type="EMBL" id="GAA3899971.1"/>
    </source>
</evidence>
<sequence>MIHRRGEEVIGDRPLRRLPVQLAVERALPWQGLDQHQEPAARELTAVPVEDVGGVVAEEIRLEGLGVFVDELDEAQSSPRPSPVSLP</sequence>